<reference evidence="2" key="1">
    <citation type="journal article" date="2019" name="Int. J. Syst. Evol. Microbiol.">
        <title>The Global Catalogue of Microorganisms (GCM) 10K type strain sequencing project: providing services to taxonomists for standard genome sequencing and annotation.</title>
        <authorList>
            <consortium name="The Broad Institute Genomics Platform"/>
            <consortium name="The Broad Institute Genome Sequencing Center for Infectious Disease"/>
            <person name="Wu L."/>
            <person name="Ma J."/>
        </authorList>
    </citation>
    <scope>NUCLEOTIDE SEQUENCE [LARGE SCALE GENOMIC DNA]</scope>
    <source>
        <strain evidence="2">CCUG 62221</strain>
    </source>
</reference>
<gene>
    <name evidence="1" type="ORF">ACFQ5N_10340</name>
</gene>
<dbReference type="RefSeq" id="WP_386809425.1">
    <property type="nucleotide sequence ID" value="NZ_JBHTMV010000004.1"/>
</dbReference>
<accession>A0ABW3WPP8</accession>
<comment type="caution">
    <text evidence="1">The sequence shown here is derived from an EMBL/GenBank/DDBJ whole genome shotgun (WGS) entry which is preliminary data.</text>
</comment>
<evidence type="ECO:0000313" key="2">
    <source>
        <dbReference type="Proteomes" id="UP001597241"/>
    </source>
</evidence>
<sequence>MKCIIFIDKYSDWLEVYSPLMEYKNKLSTVKVFFLENARNDKQSMKSIFDELLTNEISLQFCIEKDKNKLFSSFKIAMGQLSKKDIAIAPYIRYRNLWSLIYDSRPITVHLTEVIPDTFGPILYRVAFRGKNLKSWLTIPFAYVYALLHKPDICYFPFFNHMKNSFVKETKKISIPIIYNKNKEVLQLCFSDGVKRPLLISGFGFDLDKMVKSLNIEKYVATSKNKEIIVDGNTIPLEERICAEEVVLTRMVTNIIGYNSTAMVWAKIIDPQIKVECYTAKELNNNYGRLYALLSKKALKKIGVIQLPEPKQFVI</sequence>
<dbReference type="Proteomes" id="UP001597241">
    <property type="component" value="Unassembled WGS sequence"/>
</dbReference>
<proteinExistence type="predicted"/>
<keyword evidence="2" id="KW-1185">Reference proteome</keyword>
<organism evidence="1 2">
    <name type="scientific">Lutibacter holmesii</name>
    <dbReference type="NCBI Taxonomy" id="1137985"/>
    <lineage>
        <taxon>Bacteria</taxon>
        <taxon>Pseudomonadati</taxon>
        <taxon>Bacteroidota</taxon>
        <taxon>Flavobacteriia</taxon>
        <taxon>Flavobacteriales</taxon>
        <taxon>Flavobacteriaceae</taxon>
        <taxon>Lutibacter</taxon>
    </lineage>
</organism>
<name>A0ABW3WPP8_9FLAO</name>
<protein>
    <submittedName>
        <fullName evidence="1">Uncharacterized protein</fullName>
    </submittedName>
</protein>
<dbReference type="EMBL" id="JBHTMV010000004">
    <property type="protein sequence ID" value="MFD1294234.1"/>
    <property type="molecule type" value="Genomic_DNA"/>
</dbReference>
<evidence type="ECO:0000313" key="1">
    <source>
        <dbReference type="EMBL" id="MFD1294234.1"/>
    </source>
</evidence>